<feature type="region of interest" description="Disordered" evidence="1">
    <location>
        <begin position="54"/>
        <end position="94"/>
    </location>
</feature>
<accession>A0A4S8JYE1</accession>
<sequence>MSFTAASLWANSPCSAHGGLYQPTPPRNLILRAGGLRFRGKVAVFLGKKLQQRGYPCSSKEEKKRAENKRKRGKKKRTTQRDCSQSSSSVLILG</sequence>
<protein>
    <submittedName>
        <fullName evidence="2">Uncharacterized protein</fullName>
    </submittedName>
</protein>
<organism evidence="2 3">
    <name type="scientific">Musa balbisiana</name>
    <name type="common">Banana</name>
    <dbReference type="NCBI Taxonomy" id="52838"/>
    <lineage>
        <taxon>Eukaryota</taxon>
        <taxon>Viridiplantae</taxon>
        <taxon>Streptophyta</taxon>
        <taxon>Embryophyta</taxon>
        <taxon>Tracheophyta</taxon>
        <taxon>Spermatophyta</taxon>
        <taxon>Magnoliopsida</taxon>
        <taxon>Liliopsida</taxon>
        <taxon>Zingiberales</taxon>
        <taxon>Musaceae</taxon>
        <taxon>Musa</taxon>
    </lineage>
</organism>
<feature type="compositionally biased region" description="Polar residues" evidence="1">
    <location>
        <begin position="81"/>
        <end position="94"/>
    </location>
</feature>
<feature type="compositionally biased region" description="Basic residues" evidence="1">
    <location>
        <begin position="66"/>
        <end position="78"/>
    </location>
</feature>
<dbReference type="AlphaFoldDB" id="A0A4S8JYE1"/>
<proteinExistence type="predicted"/>
<comment type="caution">
    <text evidence="2">The sequence shown here is derived from an EMBL/GenBank/DDBJ whole genome shotgun (WGS) entry which is preliminary data.</text>
</comment>
<keyword evidence="3" id="KW-1185">Reference proteome</keyword>
<name>A0A4S8JYE1_MUSBA</name>
<evidence type="ECO:0000313" key="2">
    <source>
        <dbReference type="EMBL" id="THU67364.1"/>
    </source>
</evidence>
<reference evidence="2 3" key="1">
    <citation type="journal article" date="2019" name="Nat. Plants">
        <title>Genome sequencing of Musa balbisiana reveals subgenome evolution and function divergence in polyploid bananas.</title>
        <authorList>
            <person name="Yao X."/>
        </authorList>
    </citation>
    <scope>NUCLEOTIDE SEQUENCE [LARGE SCALE GENOMIC DNA]</scope>
    <source>
        <strain evidence="3">cv. DH-PKW</strain>
        <tissue evidence="2">Leaves</tissue>
    </source>
</reference>
<dbReference type="EMBL" id="PYDT01000003">
    <property type="protein sequence ID" value="THU67364.1"/>
    <property type="molecule type" value="Genomic_DNA"/>
</dbReference>
<gene>
    <name evidence="2" type="ORF">C4D60_Mb05t23880</name>
</gene>
<dbReference type="Proteomes" id="UP000317650">
    <property type="component" value="Chromosome 5"/>
</dbReference>
<evidence type="ECO:0000256" key="1">
    <source>
        <dbReference type="SAM" id="MobiDB-lite"/>
    </source>
</evidence>
<evidence type="ECO:0000313" key="3">
    <source>
        <dbReference type="Proteomes" id="UP000317650"/>
    </source>
</evidence>